<gene>
    <name evidence="3" type="ORF">METZ01_LOCUS212069</name>
</gene>
<reference evidence="3" key="1">
    <citation type="submission" date="2018-05" db="EMBL/GenBank/DDBJ databases">
        <authorList>
            <person name="Lanie J.A."/>
            <person name="Ng W.-L."/>
            <person name="Kazmierczak K.M."/>
            <person name="Andrzejewski T.M."/>
            <person name="Davidsen T.M."/>
            <person name="Wayne K.J."/>
            <person name="Tettelin H."/>
            <person name="Glass J.I."/>
            <person name="Rusch D."/>
            <person name="Podicherti R."/>
            <person name="Tsui H.-C.T."/>
            <person name="Winkler M.E."/>
        </authorList>
    </citation>
    <scope>NUCLEOTIDE SEQUENCE</scope>
</reference>
<name>A0A382F956_9ZZZZ</name>
<proteinExistence type="predicted"/>
<feature type="domain" description="DUF1592" evidence="1">
    <location>
        <begin position="292"/>
        <end position="406"/>
    </location>
</feature>
<dbReference type="InterPro" id="IPR036909">
    <property type="entry name" value="Cyt_c-like_dom_sf"/>
</dbReference>
<sequence length="423" mass="48515">MTLIFVLFAFGLKADEEFTRKIRPFLNTYCISCHGPEKQKGKIRFDQLTASMSDRKEAELWMRMLEAMEFGEMPSDSAKKFPTKAEARLVQGWISRALEAQGLAVEEKRDKEGYGNLVSHELLFSPAENKRTIDVAARLWRITPKALANLLRGARMVSNPFDLEKPHGNFRDFKGKYHFNSLMAEQITELAIAHSDKEAKNARKMIVVLREKGSTIDEANREAIKRHYNTVLRRSPAEKEMESLMALLKKVDAELGIPRGLQAAYAAIILQPETLFRFEGTGGSGDSNLLSLSRRELATSLSYALTDLPLDGNMLRAFENEKMPVRDIIRAEVGRLFEDEKRPYARNRLLQFFQEYFDYQKAEDVFKDQIKGHKHWAPALVYDLDALVMHTLKKDKQVFKTLLTTPEYLIFVNSHRDHGNPLV</sequence>
<dbReference type="EMBL" id="UINC01048551">
    <property type="protein sequence ID" value="SVB59215.1"/>
    <property type="molecule type" value="Genomic_DNA"/>
</dbReference>
<dbReference type="GO" id="GO:0009055">
    <property type="term" value="F:electron transfer activity"/>
    <property type="evidence" value="ECO:0007669"/>
    <property type="project" value="InterPro"/>
</dbReference>
<dbReference type="Pfam" id="PF07635">
    <property type="entry name" value="PSCyt1"/>
    <property type="match status" value="1"/>
</dbReference>
<protein>
    <recommendedName>
        <fullName evidence="4">Cytochrome c domain-containing protein</fullName>
    </recommendedName>
</protein>
<dbReference type="InterPro" id="IPR013042">
    <property type="entry name" value="DUF1592"/>
</dbReference>
<dbReference type="GO" id="GO:0020037">
    <property type="term" value="F:heme binding"/>
    <property type="evidence" value="ECO:0007669"/>
    <property type="project" value="InterPro"/>
</dbReference>
<dbReference type="InterPro" id="IPR011429">
    <property type="entry name" value="Cyt_c_Planctomycete-type"/>
</dbReference>
<dbReference type="Pfam" id="PF07631">
    <property type="entry name" value="PSD4"/>
    <property type="match status" value="1"/>
</dbReference>
<evidence type="ECO:0008006" key="4">
    <source>
        <dbReference type="Google" id="ProtNLM"/>
    </source>
</evidence>
<evidence type="ECO:0000259" key="2">
    <source>
        <dbReference type="Pfam" id="PF07635"/>
    </source>
</evidence>
<dbReference type="AlphaFoldDB" id="A0A382F956"/>
<accession>A0A382F956</accession>
<organism evidence="3">
    <name type="scientific">marine metagenome</name>
    <dbReference type="NCBI Taxonomy" id="408172"/>
    <lineage>
        <taxon>unclassified sequences</taxon>
        <taxon>metagenomes</taxon>
        <taxon>ecological metagenomes</taxon>
    </lineage>
</organism>
<feature type="domain" description="Cytochrome C Planctomycete-type" evidence="2">
    <location>
        <begin position="30"/>
        <end position="74"/>
    </location>
</feature>
<dbReference type="SUPFAM" id="SSF46626">
    <property type="entry name" value="Cytochrome c"/>
    <property type="match status" value="1"/>
</dbReference>
<feature type="non-terminal residue" evidence="3">
    <location>
        <position position="423"/>
    </location>
</feature>
<evidence type="ECO:0000313" key="3">
    <source>
        <dbReference type="EMBL" id="SVB59215.1"/>
    </source>
</evidence>
<evidence type="ECO:0000259" key="1">
    <source>
        <dbReference type="Pfam" id="PF07631"/>
    </source>
</evidence>